<feature type="non-terminal residue" evidence="1">
    <location>
        <position position="100"/>
    </location>
</feature>
<proteinExistence type="predicted"/>
<feature type="non-terminal residue" evidence="1">
    <location>
        <position position="1"/>
    </location>
</feature>
<evidence type="ECO:0000313" key="1">
    <source>
        <dbReference type="EMBL" id="KIK14804.1"/>
    </source>
</evidence>
<gene>
    <name evidence="1" type="ORF">PISMIDRAFT_39478</name>
</gene>
<sequence length="100" mass="11899">TREDISQRPWAHPTARFAMDTYFKMRRAEEEIVRLNIKIHRVVTYMCDEDRFLRTCEEKIGNIYPALAHQVSWRRKLHSQFNGSHLKQLHDIAMLPGFSG</sequence>
<accession>A0A0C9YLQ2</accession>
<dbReference type="HOGENOM" id="CLU_013084_5_1_1"/>
<dbReference type="Proteomes" id="UP000054018">
    <property type="component" value="Unassembled WGS sequence"/>
</dbReference>
<dbReference type="OrthoDB" id="2676448at2759"/>
<evidence type="ECO:0000313" key="2">
    <source>
        <dbReference type="Proteomes" id="UP000054018"/>
    </source>
</evidence>
<dbReference type="EMBL" id="KN833922">
    <property type="protein sequence ID" value="KIK14804.1"/>
    <property type="molecule type" value="Genomic_DNA"/>
</dbReference>
<reference evidence="1 2" key="1">
    <citation type="submission" date="2014-04" db="EMBL/GenBank/DDBJ databases">
        <authorList>
            <consortium name="DOE Joint Genome Institute"/>
            <person name="Kuo A."/>
            <person name="Kohler A."/>
            <person name="Costa M.D."/>
            <person name="Nagy L.G."/>
            <person name="Floudas D."/>
            <person name="Copeland A."/>
            <person name="Barry K.W."/>
            <person name="Cichocki N."/>
            <person name="Veneault-Fourrey C."/>
            <person name="LaButti K."/>
            <person name="Lindquist E.A."/>
            <person name="Lipzen A."/>
            <person name="Lundell T."/>
            <person name="Morin E."/>
            <person name="Murat C."/>
            <person name="Sun H."/>
            <person name="Tunlid A."/>
            <person name="Henrissat B."/>
            <person name="Grigoriev I.V."/>
            <person name="Hibbett D.S."/>
            <person name="Martin F."/>
            <person name="Nordberg H.P."/>
            <person name="Cantor M.N."/>
            <person name="Hua S.X."/>
        </authorList>
    </citation>
    <scope>NUCLEOTIDE SEQUENCE [LARGE SCALE GENOMIC DNA]</scope>
    <source>
        <strain evidence="1 2">441</strain>
    </source>
</reference>
<protein>
    <submittedName>
        <fullName evidence="1">Unplaced genomic scaffold scaffold_238, whole genome shotgun sequence</fullName>
    </submittedName>
</protein>
<name>A0A0C9YLQ2_9AGAM</name>
<reference evidence="2" key="2">
    <citation type="submission" date="2015-01" db="EMBL/GenBank/DDBJ databases">
        <title>Evolutionary Origins and Diversification of the Mycorrhizal Mutualists.</title>
        <authorList>
            <consortium name="DOE Joint Genome Institute"/>
            <consortium name="Mycorrhizal Genomics Consortium"/>
            <person name="Kohler A."/>
            <person name="Kuo A."/>
            <person name="Nagy L.G."/>
            <person name="Floudas D."/>
            <person name="Copeland A."/>
            <person name="Barry K.W."/>
            <person name="Cichocki N."/>
            <person name="Veneault-Fourrey C."/>
            <person name="LaButti K."/>
            <person name="Lindquist E.A."/>
            <person name="Lipzen A."/>
            <person name="Lundell T."/>
            <person name="Morin E."/>
            <person name="Murat C."/>
            <person name="Riley R."/>
            <person name="Ohm R."/>
            <person name="Sun H."/>
            <person name="Tunlid A."/>
            <person name="Henrissat B."/>
            <person name="Grigoriev I.V."/>
            <person name="Hibbett D.S."/>
            <person name="Martin F."/>
        </authorList>
    </citation>
    <scope>NUCLEOTIDE SEQUENCE [LARGE SCALE GENOMIC DNA]</scope>
    <source>
        <strain evidence="2">441</strain>
    </source>
</reference>
<keyword evidence="2" id="KW-1185">Reference proteome</keyword>
<organism evidence="1 2">
    <name type="scientific">Pisolithus microcarpus 441</name>
    <dbReference type="NCBI Taxonomy" id="765257"/>
    <lineage>
        <taxon>Eukaryota</taxon>
        <taxon>Fungi</taxon>
        <taxon>Dikarya</taxon>
        <taxon>Basidiomycota</taxon>
        <taxon>Agaricomycotina</taxon>
        <taxon>Agaricomycetes</taxon>
        <taxon>Agaricomycetidae</taxon>
        <taxon>Boletales</taxon>
        <taxon>Sclerodermatineae</taxon>
        <taxon>Pisolithaceae</taxon>
        <taxon>Pisolithus</taxon>
    </lineage>
</organism>
<dbReference type="STRING" id="765257.A0A0C9YLQ2"/>
<dbReference type="AlphaFoldDB" id="A0A0C9YLQ2"/>